<reference evidence="1 2" key="1">
    <citation type="journal article" date="2018" name="Nat. Genet.">
        <title>The Rosa genome provides new insights in the design of modern roses.</title>
        <authorList>
            <person name="Bendahmane M."/>
        </authorList>
    </citation>
    <scope>NUCLEOTIDE SEQUENCE [LARGE SCALE GENOMIC DNA]</scope>
    <source>
        <strain evidence="2">cv. Old Blush</strain>
    </source>
</reference>
<name>A0A2P6R4F3_ROSCH</name>
<sequence>MELVFEKENGYMVIGYDITAEKANVNIVRVHVKKAFDEKWVAEITTKIVMVMTIARLYITTHTKVIVGVCKTMQLSKYEIRNSGDLFADELARHFPHIKSTSNPLRYCSSSAISAISIVATLLYVALHMCVTAPGVMRTIEKAQHDEFGERAKKKQLDIVLGLDEKKLYLIISLQYEISMVGGEFTSDILCLQFLLDLIRKMLRTWTWENTESLQTQMIVISFPCFYMVIITIDDALEFSSRDKELIKANSTYECLTGARVHFHLHVYWFITCSKLIFHVQLYSKLLGLMCLLAEFQETRGF</sequence>
<dbReference type="Gramene" id="PRQ41229">
    <property type="protein sequence ID" value="PRQ41229"/>
    <property type="gene ID" value="RchiOBHm_Chr4g0444661"/>
</dbReference>
<keyword evidence="2" id="KW-1185">Reference proteome</keyword>
<dbReference type="AlphaFoldDB" id="A0A2P6R4F3"/>
<gene>
    <name evidence="1" type="ORF">RchiOBHm_Chr4g0444661</name>
</gene>
<organism evidence="1 2">
    <name type="scientific">Rosa chinensis</name>
    <name type="common">China rose</name>
    <dbReference type="NCBI Taxonomy" id="74649"/>
    <lineage>
        <taxon>Eukaryota</taxon>
        <taxon>Viridiplantae</taxon>
        <taxon>Streptophyta</taxon>
        <taxon>Embryophyta</taxon>
        <taxon>Tracheophyta</taxon>
        <taxon>Spermatophyta</taxon>
        <taxon>Magnoliopsida</taxon>
        <taxon>eudicotyledons</taxon>
        <taxon>Gunneridae</taxon>
        <taxon>Pentapetalae</taxon>
        <taxon>rosids</taxon>
        <taxon>fabids</taxon>
        <taxon>Rosales</taxon>
        <taxon>Rosaceae</taxon>
        <taxon>Rosoideae</taxon>
        <taxon>Rosoideae incertae sedis</taxon>
        <taxon>Rosa</taxon>
    </lineage>
</organism>
<evidence type="ECO:0000313" key="1">
    <source>
        <dbReference type="EMBL" id="PRQ41229.1"/>
    </source>
</evidence>
<comment type="caution">
    <text evidence="1">The sequence shown here is derived from an EMBL/GenBank/DDBJ whole genome shotgun (WGS) entry which is preliminary data.</text>
</comment>
<dbReference type="EMBL" id="PDCK01000042">
    <property type="protein sequence ID" value="PRQ41229.1"/>
    <property type="molecule type" value="Genomic_DNA"/>
</dbReference>
<evidence type="ECO:0000313" key="2">
    <source>
        <dbReference type="Proteomes" id="UP000238479"/>
    </source>
</evidence>
<protein>
    <submittedName>
        <fullName evidence="1">Uncharacterized protein</fullName>
    </submittedName>
</protein>
<proteinExistence type="predicted"/>
<accession>A0A2P6R4F3</accession>
<dbReference type="Proteomes" id="UP000238479">
    <property type="component" value="Chromosome 4"/>
</dbReference>